<feature type="transmembrane region" description="Helical" evidence="1">
    <location>
        <begin position="108"/>
        <end position="129"/>
    </location>
</feature>
<keyword evidence="1" id="KW-0812">Transmembrane</keyword>
<keyword evidence="2" id="KW-0732">Signal</keyword>
<feature type="signal peptide" evidence="2">
    <location>
        <begin position="1"/>
        <end position="31"/>
    </location>
</feature>
<evidence type="ECO:0000313" key="4">
    <source>
        <dbReference type="Proteomes" id="UP000228533"/>
    </source>
</evidence>
<dbReference type="Proteomes" id="UP000228533">
    <property type="component" value="Unassembled WGS sequence"/>
</dbReference>
<organism evidence="3 4">
    <name type="scientific">Candidatus Falkowbacteria bacterium CG10_big_fil_rev_8_21_14_0_10_37_14</name>
    <dbReference type="NCBI Taxonomy" id="1974561"/>
    <lineage>
        <taxon>Bacteria</taxon>
        <taxon>Candidatus Falkowiibacteriota</taxon>
    </lineage>
</organism>
<feature type="transmembrane region" description="Helical" evidence="1">
    <location>
        <begin position="64"/>
        <end position="87"/>
    </location>
</feature>
<comment type="caution">
    <text evidence="3">The sequence shown here is derived from an EMBL/GenBank/DDBJ whole genome shotgun (WGS) entry which is preliminary data.</text>
</comment>
<dbReference type="AlphaFoldDB" id="A0A2M6WTB2"/>
<keyword evidence="1" id="KW-0472">Membrane</keyword>
<evidence type="ECO:0000256" key="1">
    <source>
        <dbReference type="SAM" id="Phobius"/>
    </source>
</evidence>
<accession>A0A2M6WTB2</accession>
<gene>
    <name evidence="3" type="ORF">COT94_01995</name>
</gene>
<name>A0A2M6WTB2_9BACT</name>
<protein>
    <submittedName>
        <fullName evidence="3">Uncharacterized protein</fullName>
    </submittedName>
</protein>
<proteinExistence type="predicted"/>
<evidence type="ECO:0000313" key="3">
    <source>
        <dbReference type="EMBL" id="PIT96015.1"/>
    </source>
</evidence>
<sequence>MITLKNKILFALFSLTLLSSLAMVMPKQAQAEENIDLWGDLFSKPDVALTAAQETGLGTKDPRVIVGGIIRTLLGFLGLLAVIFILVGGFKWMTSQGNQAKVDEAQKLMVAGVVGLLIVLAAFAISLFVTRVGIGVTGATPTTNIENTY</sequence>
<keyword evidence="1" id="KW-1133">Transmembrane helix</keyword>
<dbReference type="EMBL" id="PFAM01000013">
    <property type="protein sequence ID" value="PIT96015.1"/>
    <property type="molecule type" value="Genomic_DNA"/>
</dbReference>
<feature type="chain" id="PRO_5014663209" evidence="2">
    <location>
        <begin position="32"/>
        <end position="149"/>
    </location>
</feature>
<evidence type="ECO:0000256" key="2">
    <source>
        <dbReference type="SAM" id="SignalP"/>
    </source>
</evidence>
<reference evidence="4" key="1">
    <citation type="submission" date="2017-09" db="EMBL/GenBank/DDBJ databases">
        <title>Depth-based differentiation of microbial function through sediment-hosted aquifers and enrichment of novel symbionts in the deep terrestrial subsurface.</title>
        <authorList>
            <person name="Probst A.J."/>
            <person name="Ladd B."/>
            <person name="Jarett J.K."/>
            <person name="Geller-Mcgrath D.E."/>
            <person name="Sieber C.M.K."/>
            <person name="Emerson J.B."/>
            <person name="Anantharaman K."/>
            <person name="Thomas B.C."/>
            <person name="Malmstrom R."/>
            <person name="Stieglmeier M."/>
            <person name="Klingl A."/>
            <person name="Woyke T."/>
            <person name="Ryan C.M."/>
            <person name="Banfield J.F."/>
        </authorList>
    </citation>
    <scope>NUCLEOTIDE SEQUENCE [LARGE SCALE GENOMIC DNA]</scope>
</reference>